<proteinExistence type="predicted"/>
<evidence type="ECO:0000313" key="2">
    <source>
        <dbReference type="EMBL" id="ASG68877.1"/>
    </source>
</evidence>
<dbReference type="EMBL" id="CP022132">
    <property type="protein sequence ID" value="ASG68877.1"/>
    <property type="molecule type" value="Genomic_DNA"/>
</dbReference>
<dbReference type="InterPro" id="IPR036514">
    <property type="entry name" value="SGNH_hydro_sf"/>
</dbReference>
<dbReference type="InterPro" id="IPR050592">
    <property type="entry name" value="GDSL_lipolytic_enzyme"/>
</dbReference>
<keyword evidence="1" id="KW-0732">Signal</keyword>
<accession>A0ABM6M232</accession>
<evidence type="ECO:0000313" key="3">
    <source>
        <dbReference type="Proteomes" id="UP000249910"/>
    </source>
</evidence>
<evidence type="ECO:0008006" key="4">
    <source>
        <dbReference type="Google" id="ProtNLM"/>
    </source>
</evidence>
<reference evidence="2 3" key="1">
    <citation type="submission" date="2017-06" db="EMBL/GenBank/DDBJ databases">
        <title>Complete genome of Francisella halioticida.</title>
        <authorList>
            <person name="Sjodin A."/>
        </authorList>
    </citation>
    <scope>NUCLEOTIDE SEQUENCE [LARGE SCALE GENOMIC DNA]</scope>
    <source>
        <strain evidence="2 3">DSM 23729</strain>
    </source>
</reference>
<protein>
    <recommendedName>
        <fullName evidence="4">GDSL family lipase</fullName>
    </recommendedName>
</protein>
<dbReference type="Gene3D" id="3.40.50.1110">
    <property type="entry name" value="SGNH hydrolase"/>
    <property type="match status" value="1"/>
</dbReference>
<organism evidence="2 3">
    <name type="scientific">Francisella halioticida</name>
    <dbReference type="NCBI Taxonomy" id="549298"/>
    <lineage>
        <taxon>Bacteria</taxon>
        <taxon>Pseudomonadati</taxon>
        <taxon>Pseudomonadota</taxon>
        <taxon>Gammaproteobacteria</taxon>
        <taxon>Thiotrichales</taxon>
        <taxon>Francisellaceae</taxon>
        <taxon>Francisella</taxon>
    </lineage>
</organism>
<dbReference type="InterPro" id="IPR001087">
    <property type="entry name" value="GDSL"/>
</dbReference>
<dbReference type="Pfam" id="PF00657">
    <property type="entry name" value="Lipase_GDSL"/>
    <property type="match status" value="1"/>
</dbReference>
<evidence type="ECO:0000256" key="1">
    <source>
        <dbReference type="ARBA" id="ARBA00022729"/>
    </source>
</evidence>
<keyword evidence="3" id="KW-1185">Reference proteome</keyword>
<dbReference type="SUPFAM" id="SSF52266">
    <property type="entry name" value="SGNH hydrolase"/>
    <property type="match status" value="1"/>
</dbReference>
<gene>
    <name evidence="2" type="ORF">CDV26_11270</name>
</gene>
<sequence>MVLRIFFLLSISLILLIQSSFGEKIQNIVVFGDSLSDSGYTNNFHNIDKDWPTILGNSKKVKQATYSSPNEGYTVWPQYLGINNKSIATPNNIFTPKKNISRSVKPSLSGNDYAAGGATTICNGIGEKDDYTPPPIGPLRAGESCDNSQQNTIEKYNQIDSYLKQHNNKANPNTIYIIWAGANNTFLQLESFTNNQSILAKVYFLVKYLVTDNVSPTNEIRGMVNAAKDIAYDTSYLIKHGAKPRNIYVINLPDLGITPIATANGKNLHSFKTSLFNSLSRAFNDELKRDISPKGINIIDSQKFFNTIVKDKKIKIGSTEYKFSNVTQSACNFNGSNALICIPKNYINGKYNKYLFAGQVHPTSYAHKAFAKYVENKIFQ</sequence>
<dbReference type="Proteomes" id="UP000249910">
    <property type="component" value="Chromosome"/>
</dbReference>
<dbReference type="PANTHER" id="PTHR45642:SF139">
    <property type="entry name" value="SGNH HYDROLASE-TYPE ESTERASE DOMAIN-CONTAINING PROTEIN"/>
    <property type="match status" value="1"/>
</dbReference>
<dbReference type="PANTHER" id="PTHR45642">
    <property type="entry name" value="GDSL ESTERASE/LIPASE EXL3"/>
    <property type="match status" value="1"/>
</dbReference>
<name>A0ABM6M232_9GAMM</name>